<dbReference type="AlphaFoldDB" id="G9C317"/>
<reference evidence="3" key="1">
    <citation type="submission" date="2010-12" db="EMBL/GenBank/DDBJ databases">
        <title>Comparative sequence and expression analysis of the Shattering4 orthologous regions in diploid and allotetraploid Oryza species.</title>
        <authorList>
            <person name="Sui Y."/>
            <person name="Shi J."/>
            <person name="Yang L."/>
            <person name="Chen M."/>
        </authorList>
    </citation>
    <scope>NUCLEOTIDE SEQUENCE</scope>
    <source>
        <strain evidence="3">BC_B</strain>
    </source>
</reference>
<sequence>MARALVLVMILLAAIVVAPLAEASTVTAASRVLLASEAPAESPAGPAEAPAPRKSPAAHLPRLQVPLMPERVRMKPK</sequence>
<evidence type="ECO:0000256" key="2">
    <source>
        <dbReference type="SAM" id="SignalP"/>
    </source>
</evidence>
<protein>
    <submittedName>
        <fullName evidence="3">Uncharacterized protein</fullName>
    </submittedName>
</protein>
<proteinExistence type="predicted"/>
<organism evidence="3">
    <name type="scientific">Oryza minuta</name>
    <dbReference type="NCBI Taxonomy" id="63629"/>
    <lineage>
        <taxon>Eukaryota</taxon>
        <taxon>Viridiplantae</taxon>
        <taxon>Streptophyta</taxon>
        <taxon>Embryophyta</taxon>
        <taxon>Tracheophyta</taxon>
        <taxon>Spermatophyta</taxon>
        <taxon>Magnoliopsida</taxon>
        <taxon>Liliopsida</taxon>
        <taxon>Poales</taxon>
        <taxon>Poaceae</taxon>
        <taxon>BOP clade</taxon>
        <taxon>Oryzoideae</taxon>
        <taxon>Oryzeae</taxon>
        <taxon>Oryzinae</taxon>
        <taxon>Oryza</taxon>
    </lineage>
</organism>
<feature type="region of interest" description="Disordered" evidence="1">
    <location>
        <begin position="39"/>
        <end position="77"/>
    </location>
</feature>
<name>G9C317_ORYMI</name>
<feature type="signal peptide" evidence="2">
    <location>
        <begin position="1"/>
        <end position="23"/>
    </location>
</feature>
<dbReference type="EMBL" id="HQ827835">
    <property type="protein sequence ID" value="AEV41007.1"/>
    <property type="molecule type" value="Genomic_DNA"/>
</dbReference>
<keyword evidence="2" id="KW-0732">Signal</keyword>
<accession>G9C317</accession>
<evidence type="ECO:0000313" key="3">
    <source>
        <dbReference type="EMBL" id="AEV41007.1"/>
    </source>
</evidence>
<feature type="compositionally biased region" description="Low complexity" evidence="1">
    <location>
        <begin position="39"/>
        <end position="52"/>
    </location>
</feature>
<evidence type="ECO:0000256" key="1">
    <source>
        <dbReference type="SAM" id="MobiDB-lite"/>
    </source>
</evidence>
<feature type="chain" id="PRO_5003520133" evidence="2">
    <location>
        <begin position="24"/>
        <end position="77"/>
    </location>
</feature>